<dbReference type="AlphaFoldDB" id="A0A011AJF7"/>
<evidence type="ECO:0000313" key="5">
    <source>
        <dbReference type="EMBL" id="EXG82151.1"/>
    </source>
</evidence>
<feature type="domain" description="Ketoreductase" evidence="3">
    <location>
        <begin position="474"/>
        <end position="641"/>
    </location>
</feature>
<dbReference type="SUPFAM" id="SSF51735">
    <property type="entry name" value="NAD(P)-binding Rossmann-fold domains"/>
    <property type="match status" value="3"/>
</dbReference>
<evidence type="ECO:0000259" key="4">
    <source>
        <dbReference type="SMART" id="SM00829"/>
    </source>
</evidence>
<evidence type="ECO:0000259" key="3">
    <source>
        <dbReference type="SMART" id="SM00822"/>
    </source>
</evidence>
<evidence type="ECO:0000256" key="1">
    <source>
        <dbReference type="ARBA" id="ARBA00022679"/>
    </source>
</evidence>
<name>A0A011AJF7_9ACTN</name>
<gene>
    <name evidence="5" type="ORF">CryarDRAFT_3293</name>
</gene>
<dbReference type="InterPro" id="IPR013154">
    <property type="entry name" value="ADH-like_N"/>
</dbReference>
<keyword evidence="1" id="KW-0808">Transferase</keyword>
<dbReference type="PATRIC" id="fig|927661.3.peg.3251"/>
<sequence length="680" mass="70599">MTTPADEAAGVLHASRKETERPRRYGVSRAVTGAPVTRTPRRPGPAPELLRVRWVEVRGSGAGFPAGFRTGFVTAAGALPEPAGGRVPDLVVVETDESCDASGVCARVLGPLRAFLSDRRYTGSRLAVVTRLGVAVEPGAPVNVAVAAAWGLVRAAQNEHPGRVVLVDVEADEPALLSVLAAVTATGEAQAAVRGGSVLVPRLEALDDGGGLLPPPGATPWRLTRGGDGLTLLPCPQVGAPLTGRQVRISVRAGGVNPSDASGRFRNLGREAAGIVLDVGPEVAGLRPGDRVTGLADACFGPVALSSEPLLLPVPEDWTFEQAATVPVAFLTAYYALADVAPGASVLVRDGAGGAGTAAIQLAQHLGADVYVTAAESTWDVLRDLGLPDDRIAVRWPTTRFDVVFENRYFDAGPDIVSAMLAELAELFAAGVLDPLPVTAFDVRRARDALWHLSRGEHTGKVVLTIPHGWDTDRTVLVTGGTGHLGRDIARYLVTARGTRRLVLAGPAAPGTDALRRELTASGARVDVVVCDVADRRALSALLTTHPVDAVVHVAGPLDGGAVGSLTPDELGSALRAKLDVAWHLHELVGDAPLVVLSSPAGLLGTPGRGADAAASAGLDALMHQRQRLGLPGLSLAWESGETALRLFDLAIGSDEALIAPFRVDAWADLPVPPLFDRLV</sequence>
<dbReference type="PANTHER" id="PTHR43775">
    <property type="entry name" value="FATTY ACID SYNTHASE"/>
    <property type="match status" value="1"/>
</dbReference>
<dbReference type="InterPro" id="IPR055123">
    <property type="entry name" value="SpnB-like_Rossmann"/>
</dbReference>
<organism evidence="5 6">
    <name type="scientific">Cryptosporangium arvum DSM 44712</name>
    <dbReference type="NCBI Taxonomy" id="927661"/>
    <lineage>
        <taxon>Bacteria</taxon>
        <taxon>Bacillati</taxon>
        <taxon>Actinomycetota</taxon>
        <taxon>Actinomycetes</taxon>
        <taxon>Cryptosporangiales</taxon>
        <taxon>Cryptosporangiaceae</taxon>
        <taxon>Cryptosporangium</taxon>
    </lineage>
</organism>
<dbReference type="RefSeq" id="WP_051570353.1">
    <property type="nucleotide sequence ID" value="NZ_KK073874.1"/>
</dbReference>
<dbReference type="InterPro" id="IPR050091">
    <property type="entry name" value="PKS_NRPS_Biosynth_Enz"/>
</dbReference>
<dbReference type="GO" id="GO:0004312">
    <property type="term" value="F:fatty acid synthase activity"/>
    <property type="evidence" value="ECO:0007669"/>
    <property type="project" value="TreeGrafter"/>
</dbReference>
<dbReference type="Pfam" id="PF08240">
    <property type="entry name" value="ADH_N"/>
    <property type="match status" value="1"/>
</dbReference>
<reference evidence="5 6" key="1">
    <citation type="submission" date="2013-07" db="EMBL/GenBank/DDBJ databases">
        <authorList>
            <consortium name="DOE Joint Genome Institute"/>
            <person name="Eisen J."/>
            <person name="Huntemann M."/>
            <person name="Han J."/>
            <person name="Chen A."/>
            <person name="Kyrpides N."/>
            <person name="Mavromatis K."/>
            <person name="Markowitz V."/>
            <person name="Palaniappan K."/>
            <person name="Ivanova N."/>
            <person name="Schaumberg A."/>
            <person name="Pati A."/>
            <person name="Liolios K."/>
            <person name="Nordberg H.P."/>
            <person name="Cantor M.N."/>
            <person name="Hua S.X."/>
            <person name="Woyke T."/>
        </authorList>
    </citation>
    <scope>NUCLEOTIDE SEQUENCE [LARGE SCALE GENOMIC DNA]</scope>
    <source>
        <strain evidence="5 6">DSM 44712</strain>
    </source>
</reference>
<dbReference type="Gene3D" id="3.90.180.10">
    <property type="entry name" value="Medium-chain alcohol dehydrogenases, catalytic domain"/>
    <property type="match status" value="1"/>
</dbReference>
<dbReference type="CDD" id="cd05195">
    <property type="entry name" value="enoyl_red"/>
    <property type="match status" value="1"/>
</dbReference>
<feature type="domain" description="Enoyl reductase (ER)" evidence="4">
    <location>
        <begin position="226"/>
        <end position="464"/>
    </location>
</feature>
<dbReference type="SMART" id="SM00829">
    <property type="entry name" value="PKS_ER"/>
    <property type="match status" value="1"/>
</dbReference>
<evidence type="ECO:0000313" key="6">
    <source>
        <dbReference type="Proteomes" id="UP000021053"/>
    </source>
</evidence>
<dbReference type="EMBL" id="JFBT01000001">
    <property type="protein sequence ID" value="EXG82151.1"/>
    <property type="molecule type" value="Genomic_DNA"/>
</dbReference>
<dbReference type="InterPro" id="IPR036291">
    <property type="entry name" value="NAD(P)-bd_dom_sf"/>
</dbReference>
<dbReference type="InterPro" id="IPR020843">
    <property type="entry name" value="ER"/>
</dbReference>
<dbReference type="InterPro" id="IPR011032">
    <property type="entry name" value="GroES-like_sf"/>
</dbReference>
<dbReference type="InterPro" id="IPR013968">
    <property type="entry name" value="PKS_KR"/>
</dbReference>
<dbReference type="GO" id="GO:0006633">
    <property type="term" value="P:fatty acid biosynthetic process"/>
    <property type="evidence" value="ECO:0007669"/>
    <property type="project" value="TreeGrafter"/>
</dbReference>
<dbReference type="OrthoDB" id="9778690at2"/>
<dbReference type="PANTHER" id="PTHR43775:SF51">
    <property type="entry name" value="INACTIVE PHENOLPHTHIOCEROL SYNTHESIS POLYKETIDE SYNTHASE TYPE I PKS1-RELATED"/>
    <property type="match status" value="1"/>
</dbReference>
<dbReference type="Proteomes" id="UP000021053">
    <property type="component" value="Unassembled WGS sequence"/>
</dbReference>
<protein>
    <submittedName>
        <fullName evidence="5">Zn-dependent oxidoreductase, NADPH:quinone reductase</fullName>
    </submittedName>
</protein>
<dbReference type="InterPro" id="IPR057326">
    <property type="entry name" value="KR_dom"/>
</dbReference>
<dbReference type="Pfam" id="PF22953">
    <property type="entry name" value="SpnB_Rossmann"/>
    <property type="match status" value="1"/>
</dbReference>
<dbReference type="SMART" id="SM00822">
    <property type="entry name" value="PKS_KR"/>
    <property type="match status" value="1"/>
</dbReference>
<dbReference type="Pfam" id="PF13602">
    <property type="entry name" value="ADH_zinc_N_2"/>
    <property type="match status" value="1"/>
</dbReference>
<dbReference type="Pfam" id="PF08659">
    <property type="entry name" value="KR"/>
    <property type="match status" value="1"/>
</dbReference>
<evidence type="ECO:0000256" key="2">
    <source>
        <dbReference type="SAM" id="MobiDB-lite"/>
    </source>
</evidence>
<dbReference type="GO" id="GO:0016491">
    <property type="term" value="F:oxidoreductase activity"/>
    <property type="evidence" value="ECO:0007669"/>
    <property type="project" value="InterPro"/>
</dbReference>
<dbReference type="HOGENOM" id="CLU_404260_0_0_11"/>
<comment type="caution">
    <text evidence="5">The sequence shown here is derived from an EMBL/GenBank/DDBJ whole genome shotgun (WGS) entry which is preliminary data.</text>
</comment>
<keyword evidence="6" id="KW-1185">Reference proteome</keyword>
<feature type="region of interest" description="Disordered" evidence="2">
    <location>
        <begin position="1"/>
        <end position="45"/>
    </location>
</feature>
<dbReference type="Gene3D" id="3.40.50.720">
    <property type="entry name" value="NAD(P)-binding Rossmann-like Domain"/>
    <property type="match status" value="1"/>
</dbReference>
<accession>A0A011AJF7</accession>
<proteinExistence type="predicted"/>
<dbReference type="Gene3D" id="3.40.50.11460">
    <property type="match status" value="1"/>
</dbReference>
<dbReference type="SUPFAM" id="SSF50129">
    <property type="entry name" value="GroES-like"/>
    <property type="match status" value="1"/>
</dbReference>